<dbReference type="InterPro" id="IPR036097">
    <property type="entry name" value="HisK_dim/P_sf"/>
</dbReference>
<dbReference type="SMART" id="SM00387">
    <property type="entry name" value="HATPase_c"/>
    <property type="match status" value="1"/>
</dbReference>
<gene>
    <name evidence="8" type="ORF">JIN81_06350</name>
</gene>
<evidence type="ECO:0000259" key="7">
    <source>
        <dbReference type="PROSITE" id="PS50109"/>
    </source>
</evidence>
<dbReference type="InterPro" id="IPR050351">
    <property type="entry name" value="BphY/WalK/GraS-like"/>
</dbReference>
<dbReference type="PROSITE" id="PS50109">
    <property type="entry name" value="HIS_KIN"/>
    <property type="match status" value="1"/>
</dbReference>
<dbReference type="GO" id="GO:0000156">
    <property type="term" value="F:phosphorelay response regulator activity"/>
    <property type="evidence" value="ECO:0007669"/>
    <property type="project" value="TreeGrafter"/>
</dbReference>
<dbReference type="GO" id="GO:0007234">
    <property type="term" value="P:osmosensory signaling via phosphorelay pathway"/>
    <property type="evidence" value="ECO:0007669"/>
    <property type="project" value="TreeGrafter"/>
</dbReference>
<evidence type="ECO:0000256" key="1">
    <source>
        <dbReference type="ARBA" id="ARBA00000085"/>
    </source>
</evidence>
<dbReference type="Proteomes" id="UP000658278">
    <property type="component" value="Unassembled WGS sequence"/>
</dbReference>
<evidence type="ECO:0000256" key="5">
    <source>
        <dbReference type="ARBA" id="ARBA00022777"/>
    </source>
</evidence>
<dbReference type="EMBL" id="JAENII010000004">
    <property type="protein sequence ID" value="MBK1826631.1"/>
    <property type="molecule type" value="Genomic_DNA"/>
</dbReference>
<reference evidence="8" key="1">
    <citation type="submission" date="2021-01" db="EMBL/GenBank/DDBJ databases">
        <title>Modified the classification status of verrucomicrobia.</title>
        <authorList>
            <person name="Feng X."/>
        </authorList>
    </citation>
    <scope>NUCLEOTIDE SEQUENCE</scope>
    <source>
        <strain evidence="8">KCTC 22201</strain>
    </source>
</reference>
<dbReference type="SMART" id="SM00388">
    <property type="entry name" value="HisKA"/>
    <property type="match status" value="1"/>
</dbReference>
<keyword evidence="6" id="KW-1133">Transmembrane helix</keyword>
<keyword evidence="3" id="KW-0597">Phosphoprotein</keyword>
<dbReference type="InterPro" id="IPR005467">
    <property type="entry name" value="His_kinase_dom"/>
</dbReference>
<dbReference type="Gene3D" id="1.10.287.130">
    <property type="match status" value="1"/>
</dbReference>
<feature type="transmembrane region" description="Helical" evidence="6">
    <location>
        <begin position="12"/>
        <end position="34"/>
    </location>
</feature>
<dbReference type="CDD" id="cd00082">
    <property type="entry name" value="HisKA"/>
    <property type="match status" value="1"/>
</dbReference>
<evidence type="ECO:0000256" key="6">
    <source>
        <dbReference type="SAM" id="Phobius"/>
    </source>
</evidence>
<keyword evidence="6" id="KW-0472">Membrane</keyword>
<dbReference type="CDD" id="cd00075">
    <property type="entry name" value="HATPase"/>
    <property type="match status" value="1"/>
</dbReference>
<dbReference type="EC" id="2.7.13.3" evidence="2"/>
<dbReference type="InterPro" id="IPR003661">
    <property type="entry name" value="HisK_dim/P_dom"/>
</dbReference>
<keyword evidence="5 8" id="KW-0418">Kinase</keyword>
<evidence type="ECO:0000256" key="2">
    <source>
        <dbReference type="ARBA" id="ARBA00012438"/>
    </source>
</evidence>
<dbReference type="Pfam" id="PF00512">
    <property type="entry name" value="HisKA"/>
    <property type="match status" value="1"/>
</dbReference>
<accession>A0A934RCQ5</accession>
<dbReference type="Gene3D" id="3.30.565.10">
    <property type="entry name" value="Histidine kinase-like ATPase, C-terminal domain"/>
    <property type="match status" value="1"/>
</dbReference>
<evidence type="ECO:0000313" key="8">
    <source>
        <dbReference type="EMBL" id="MBK1826631.1"/>
    </source>
</evidence>
<dbReference type="Pfam" id="PF02518">
    <property type="entry name" value="HATPase_c"/>
    <property type="match status" value="1"/>
</dbReference>
<dbReference type="InterPro" id="IPR036890">
    <property type="entry name" value="HATPase_C_sf"/>
</dbReference>
<dbReference type="PANTHER" id="PTHR42878">
    <property type="entry name" value="TWO-COMPONENT HISTIDINE KINASE"/>
    <property type="match status" value="1"/>
</dbReference>
<dbReference type="GO" id="GO:0030295">
    <property type="term" value="F:protein kinase activator activity"/>
    <property type="evidence" value="ECO:0007669"/>
    <property type="project" value="TreeGrafter"/>
</dbReference>
<name>A0A934RCQ5_9BACT</name>
<dbReference type="RefSeq" id="WP_200277778.1">
    <property type="nucleotide sequence ID" value="NZ_JAENII010000004.1"/>
</dbReference>
<dbReference type="AlphaFoldDB" id="A0A934RCQ5"/>
<evidence type="ECO:0000256" key="4">
    <source>
        <dbReference type="ARBA" id="ARBA00022679"/>
    </source>
</evidence>
<comment type="caution">
    <text evidence="8">The sequence shown here is derived from an EMBL/GenBank/DDBJ whole genome shotgun (WGS) entry which is preliminary data.</text>
</comment>
<keyword evidence="6" id="KW-0812">Transmembrane</keyword>
<dbReference type="PROSITE" id="PS51257">
    <property type="entry name" value="PROKAR_LIPOPROTEIN"/>
    <property type="match status" value="1"/>
</dbReference>
<dbReference type="GO" id="GO:0000155">
    <property type="term" value="F:phosphorelay sensor kinase activity"/>
    <property type="evidence" value="ECO:0007669"/>
    <property type="project" value="InterPro"/>
</dbReference>
<evidence type="ECO:0000313" key="9">
    <source>
        <dbReference type="Proteomes" id="UP000658278"/>
    </source>
</evidence>
<feature type="domain" description="Histidine kinase" evidence="7">
    <location>
        <begin position="336"/>
        <end position="553"/>
    </location>
</feature>
<dbReference type="PANTHER" id="PTHR42878:SF13">
    <property type="entry name" value="HISTIDINE KINASE"/>
    <property type="match status" value="1"/>
</dbReference>
<keyword evidence="9" id="KW-1185">Reference proteome</keyword>
<dbReference type="PRINTS" id="PR00344">
    <property type="entry name" value="BCTRLSENSOR"/>
</dbReference>
<dbReference type="SUPFAM" id="SSF47384">
    <property type="entry name" value="Homodimeric domain of signal transducing histidine kinase"/>
    <property type="match status" value="1"/>
</dbReference>
<protein>
    <recommendedName>
        <fullName evidence="2">histidine kinase</fullName>
        <ecNumber evidence="2">2.7.13.3</ecNumber>
    </recommendedName>
</protein>
<keyword evidence="4" id="KW-0808">Transferase</keyword>
<dbReference type="SUPFAM" id="SSF55874">
    <property type="entry name" value="ATPase domain of HSP90 chaperone/DNA topoisomerase II/histidine kinase"/>
    <property type="match status" value="1"/>
</dbReference>
<dbReference type="InterPro" id="IPR004358">
    <property type="entry name" value="Sig_transdc_His_kin-like_C"/>
</dbReference>
<sequence>MKSGGRSNRTAWLLLLACGVLIIGAMACLTHGVLESERERSLAMARADLEERIRLSLWRMDGAASAVTIEENQRVMNPAGNQLPNSFARVRFQLSPDCRAIPTEPCSDEQLAELNQLLQADEDLIPRYQLMCQAVHSGAQQWSANAYIAGNTKDPEGERTSLQYQQELSMKERAVRGKTVNAAVEKAGLAQQLAAPGPDQPLAAFATAFQPAWIGQEAFLLREVQGDEPMKKIEGVWLKTAEFKELLLGEIRDLLPRADLEPMKPMEAAGNALALASFPWRLVPGESAAATTEIRGAVTPLLAAGWVVMLVALAAGAFMVHGIMKLSERRASFVSAVTHELRTPLTTFRLYSDMLESGAVTEEKKRTTYFRTLRREADRLSHLVENVLAFSQIERRPTKPKAETLEVGGLVDSMRERFEERLAGARMTLVVDVPAGLEAAGSATAIEHVLFNLIDNAAKYAAGGDPPEVRLAAKPAGEAVEILVCDHGPGIDEAEFKEVFRAFHKSAQAAAESRPGVGLGLALSRRLARSMNGDLLCRSSAEGACFVLRLPAS</sequence>
<evidence type="ECO:0000256" key="3">
    <source>
        <dbReference type="ARBA" id="ARBA00022553"/>
    </source>
</evidence>
<comment type="catalytic activity">
    <reaction evidence="1">
        <text>ATP + protein L-histidine = ADP + protein N-phospho-L-histidine.</text>
        <dbReference type="EC" id="2.7.13.3"/>
    </reaction>
</comment>
<dbReference type="InterPro" id="IPR003594">
    <property type="entry name" value="HATPase_dom"/>
</dbReference>
<proteinExistence type="predicted"/>
<organism evidence="8 9">
    <name type="scientific">Haloferula rosea</name>
    <dbReference type="NCBI Taxonomy" id="490093"/>
    <lineage>
        <taxon>Bacteria</taxon>
        <taxon>Pseudomonadati</taxon>
        <taxon>Verrucomicrobiota</taxon>
        <taxon>Verrucomicrobiia</taxon>
        <taxon>Verrucomicrobiales</taxon>
        <taxon>Verrucomicrobiaceae</taxon>
        <taxon>Haloferula</taxon>
    </lineage>
</organism>
<feature type="transmembrane region" description="Helical" evidence="6">
    <location>
        <begin position="301"/>
        <end position="320"/>
    </location>
</feature>